<comment type="caution">
    <text evidence="1">The sequence shown here is derived from an EMBL/GenBank/DDBJ whole genome shotgun (WGS) entry which is preliminary data.</text>
</comment>
<sequence length="749" mass="78881">MALLRPRASSSRWKGKARAAPVLRRQEGQGGAAGIVLPLEMVGGGMYEAVYTVPVQVGKQGQNLSLQVDTGSSDLWIASTSCSSSACSGAKGNLYDPTSASPTNVPFSITYLAGQVSGPIYWDQVEIGGYSLNNQALAGATSVDSEPLESAFSGILGLALPLNSIIAEKIHPVDGNAPDGAAFASNLFGLTPTSTAPAARFLSLSLSRPGTDEIPALLGIGRHPAALVPDPSKIKYSQLISGSDGVLFWQVNVRGITVYIDGQTLPVTIGRSKNGAVFPQAVVDSGVPFILTTTAIANGIYGALGIGPAADGQYYVPCKTPLNMTVTLDGQDPLPLHPLDLTTQSQGDPSSSMCTGLIQTANGQMDAVDGDLDDMILGVPFMRNVYTVMAYDVPDPNGGFPIVPGLLGDQIHPRLGLLSLTDPTKALDEFNTVRVLNQPLSSGGGSSGQSSSDQSHTTSDGRKLSIGVEVLLGLIGFFALAVSLFALRWFLVKRRWRREQNRSGFEGGDQKTAYQLAQRGSNSLDRPSEDMLRANRFEAYKARKALGSGYTADTQRTHVNEDDLGEFGTRGLPKDGGHQEEEATYLNLDPWDASIGWRGTVVGDSEPVEIHPRAVSETDEPLSPPMPHHGHHPSPSEASTLDGAQGIAEPLLAHIHSRDDSRSAHELGLLPPGERGSMAGVGTLARGSRIGFESRHSAMGSVGSIRRSVSPGMRVPASPLSAQFPGMLAGEEDTAARAPMLEGADRDHS</sequence>
<dbReference type="EMBL" id="MU275873">
    <property type="protein sequence ID" value="KAI0049389.1"/>
    <property type="molecule type" value="Genomic_DNA"/>
</dbReference>
<evidence type="ECO:0000313" key="2">
    <source>
        <dbReference type="Proteomes" id="UP000814033"/>
    </source>
</evidence>
<name>A0ACB8RYN2_9AGAM</name>
<evidence type="ECO:0000313" key="1">
    <source>
        <dbReference type="EMBL" id="KAI0049389.1"/>
    </source>
</evidence>
<reference evidence="1" key="1">
    <citation type="submission" date="2021-02" db="EMBL/GenBank/DDBJ databases">
        <authorList>
            <consortium name="DOE Joint Genome Institute"/>
            <person name="Ahrendt S."/>
            <person name="Looney B.P."/>
            <person name="Miyauchi S."/>
            <person name="Morin E."/>
            <person name="Drula E."/>
            <person name="Courty P.E."/>
            <person name="Chicoki N."/>
            <person name="Fauchery L."/>
            <person name="Kohler A."/>
            <person name="Kuo A."/>
            <person name="Labutti K."/>
            <person name="Pangilinan J."/>
            <person name="Lipzen A."/>
            <person name="Riley R."/>
            <person name="Andreopoulos W."/>
            <person name="He G."/>
            <person name="Johnson J."/>
            <person name="Barry K.W."/>
            <person name="Grigoriev I.V."/>
            <person name="Nagy L."/>
            <person name="Hibbett D."/>
            <person name="Henrissat B."/>
            <person name="Matheny P.B."/>
            <person name="Labbe J."/>
            <person name="Martin F."/>
        </authorList>
    </citation>
    <scope>NUCLEOTIDE SEQUENCE</scope>
    <source>
        <strain evidence="1">FP105234-sp</strain>
    </source>
</reference>
<organism evidence="1 2">
    <name type="scientific">Auriscalpium vulgare</name>
    <dbReference type="NCBI Taxonomy" id="40419"/>
    <lineage>
        <taxon>Eukaryota</taxon>
        <taxon>Fungi</taxon>
        <taxon>Dikarya</taxon>
        <taxon>Basidiomycota</taxon>
        <taxon>Agaricomycotina</taxon>
        <taxon>Agaricomycetes</taxon>
        <taxon>Russulales</taxon>
        <taxon>Auriscalpiaceae</taxon>
        <taxon>Auriscalpium</taxon>
    </lineage>
</organism>
<reference evidence="1" key="2">
    <citation type="journal article" date="2022" name="New Phytol.">
        <title>Evolutionary transition to the ectomycorrhizal habit in the genomes of a hyperdiverse lineage of mushroom-forming fungi.</title>
        <authorList>
            <person name="Looney B."/>
            <person name="Miyauchi S."/>
            <person name="Morin E."/>
            <person name="Drula E."/>
            <person name="Courty P.E."/>
            <person name="Kohler A."/>
            <person name="Kuo A."/>
            <person name="LaButti K."/>
            <person name="Pangilinan J."/>
            <person name="Lipzen A."/>
            <person name="Riley R."/>
            <person name="Andreopoulos W."/>
            <person name="He G."/>
            <person name="Johnson J."/>
            <person name="Nolan M."/>
            <person name="Tritt A."/>
            <person name="Barry K.W."/>
            <person name="Grigoriev I.V."/>
            <person name="Nagy L.G."/>
            <person name="Hibbett D."/>
            <person name="Henrissat B."/>
            <person name="Matheny P.B."/>
            <person name="Labbe J."/>
            <person name="Martin F.M."/>
        </authorList>
    </citation>
    <scope>NUCLEOTIDE SEQUENCE</scope>
    <source>
        <strain evidence="1">FP105234-sp</strain>
    </source>
</reference>
<dbReference type="Proteomes" id="UP000814033">
    <property type="component" value="Unassembled WGS sequence"/>
</dbReference>
<keyword evidence="1" id="KW-0378">Hydrolase</keyword>
<accession>A0ACB8RYN2</accession>
<keyword evidence="2" id="KW-1185">Reference proteome</keyword>
<keyword evidence="1" id="KW-0645">Protease</keyword>
<proteinExistence type="predicted"/>
<protein>
    <submittedName>
        <fullName evidence="1">Acid protease</fullName>
    </submittedName>
</protein>
<gene>
    <name evidence="1" type="ORF">FA95DRAFT_1604362</name>
</gene>